<dbReference type="GO" id="GO:0006886">
    <property type="term" value="P:intracellular protein transport"/>
    <property type="evidence" value="ECO:0007669"/>
    <property type="project" value="InterPro"/>
</dbReference>
<keyword evidence="15" id="KW-1185">Reference proteome</keyword>
<name>A0A418WVI8_9BURK</name>
<dbReference type="PROSITE" id="PS51194">
    <property type="entry name" value="HELICASE_CTER"/>
    <property type="match status" value="1"/>
</dbReference>
<keyword evidence="2" id="KW-1003">Cell membrane</keyword>
<evidence type="ECO:0000259" key="11">
    <source>
        <dbReference type="PROSITE" id="PS51192"/>
    </source>
</evidence>
<comment type="caution">
    <text evidence="14">The sequence shown here is derived from an EMBL/GenBank/DDBJ whole genome shotgun (WGS) entry which is preliminary data.</text>
</comment>
<evidence type="ECO:0000256" key="8">
    <source>
        <dbReference type="ARBA" id="ARBA00022967"/>
    </source>
</evidence>
<dbReference type="SMART" id="SM00957">
    <property type="entry name" value="SecA_DEAD"/>
    <property type="match status" value="1"/>
</dbReference>
<reference evidence="14 15" key="1">
    <citation type="submission" date="2018-09" db="EMBL/GenBank/DDBJ databases">
        <authorList>
            <person name="Zhu H."/>
        </authorList>
    </citation>
    <scope>NUCLEOTIDE SEQUENCE [LARGE SCALE GENOMIC DNA]</scope>
    <source>
        <strain evidence="14 15">K2R10-39</strain>
    </source>
</reference>
<keyword evidence="1" id="KW-0813">Transport</keyword>
<dbReference type="FunFam" id="3.40.50.300:FF:000429">
    <property type="entry name" value="Preprotein translocase subunit SecA"/>
    <property type="match status" value="1"/>
</dbReference>
<dbReference type="CDD" id="cd18803">
    <property type="entry name" value="SF2_C_secA"/>
    <property type="match status" value="1"/>
</dbReference>
<dbReference type="Gene3D" id="3.90.1440.10">
    <property type="entry name" value="SecA, preprotein cross-linking domain"/>
    <property type="match status" value="1"/>
</dbReference>
<dbReference type="SMART" id="SM00958">
    <property type="entry name" value="SecA_PP_bind"/>
    <property type="match status" value="1"/>
</dbReference>
<dbReference type="GO" id="GO:0005829">
    <property type="term" value="C:cytosol"/>
    <property type="evidence" value="ECO:0007669"/>
    <property type="project" value="TreeGrafter"/>
</dbReference>
<accession>A0A418WVI8</accession>
<dbReference type="Pfam" id="PF01043">
    <property type="entry name" value="SecA_PP_bind"/>
    <property type="match status" value="1"/>
</dbReference>
<sequence length="663" mass="73905">MALPAVVPQDLFDGGRVKQNVVPIPRPGVRFGPYPEQTQTRRPWTWYAAELLRARLLAVRAPSARERARFLHAVHEKRKQLQGCDIEFVSASARRLRSRFAVEGMTRHLVAECFSLIDACLRFHMNITLHDSQLLAGWLMLDRRLVEMQTGEGKTLAVALAAAAGAMAGIPVHVVTANEYLVARDAAALAPVFQTLGLTTGAVTAATAGSDRARIYRCDITYCTASELTFDHLRDQLGAASGQTERNLRGLCMAIIDEADSVLIDEARMPLILSGRVENAEQSAFYRQALFLAAKLKPDEHFKLDHANRRATLTAAGQEHAATLALHMGGAWRVRRRREETLGLALAAQHLFVKGRNYLVRDDHVVIIDETTGRAAQGRVWSQGLHQLIETRENCPLTQEQQTLTQTTFQRFFARYLRVSGISGTLHEARGQLLAIYGLPIVRIPLHLPNRRTIMPARVFATREMQWRHVVDTALALRTQQRPLLIGTDSVADSEVLSEHLSRAGVPHAVLNARFDAEEADIVAKAGQAGAVTVSTNMAGRGTDIRLGDNVAALGGLHVIVCQTNDSRRIDRQLYGRCARQGEPGSVEHLYCMGDGFDPLSAVAERLLRAIRREDAHGLPYRFVLLARAAQKMRERYRRREQWFYYLRAWHTERQLAFAGASD</sequence>
<dbReference type="InterPro" id="IPR014018">
    <property type="entry name" value="SecA_motor_DEAD"/>
</dbReference>
<organism evidence="14 15">
    <name type="scientific">Noviherbaspirillum cavernae</name>
    <dbReference type="NCBI Taxonomy" id="2320862"/>
    <lineage>
        <taxon>Bacteria</taxon>
        <taxon>Pseudomonadati</taxon>
        <taxon>Pseudomonadota</taxon>
        <taxon>Betaproteobacteria</taxon>
        <taxon>Burkholderiales</taxon>
        <taxon>Oxalobacteraceae</taxon>
        <taxon>Noviherbaspirillum</taxon>
    </lineage>
</organism>
<dbReference type="InterPro" id="IPR014001">
    <property type="entry name" value="Helicase_ATP-bd"/>
</dbReference>
<dbReference type="InterPro" id="IPR044722">
    <property type="entry name" value="SecA_SF2_C"/>
</dbReference>
<evidence type="ECO:0000256" key="10">
    <source>
        <dbReference type="ARBA" id="ARBA00023136"/>
    </source>
</evidence>
<keyword evidence="10" id="KW-0472">Membrane</keyword>
<dbReference type="GO" id="GO:0005886">
    <property type="term" value="C:plasma membrane"/>
    <property type="evidence" value="ECO:0007669"/>
    <property type="project" value="TreeGrafter"/>
</dbReference>
<dbReference type="GO" id="GO:0005524">
    <property type="term" value="F:ATP binding"/>
    <property type="evidence" value="ECO:0007669"/>
    <property type="project" value="UniProtKB-KW"/>
</dbReference>
<evidence type="ECO:0000256" key="2">
    <source>
        <dbReference type="ARBA" id="ARBA00022475"/>
    </source>
</evidence>
<dbReference type="PROSITE" id="PS51196">
    <property type="entry name" value="SECA_MOTOR_DEAD"/>
    <property type="match status" value="1"/>
</dbReference>
<protein>
    <submittedName>
        <fullName evidence="14">Uncharacterized protein</fullName>
    </submittedName>
</protein>
<dbReference type="InterPro" id="IPR001650">
    <property type="entry name" value="Helicase_C-like"/>
</dbReference>
<keyword evidence="8" id="KW-1278">Translocase</keyword>
<proteinExistence type="predicted"/>
<dbReference type="PANTHER" id="PTHR30612:SF0">
    <property type="entry name" value="CHLOROPLAST PROTEIN-TRANSPORTING ATPASE"/>
    <property type="match status" value="1"/>
</dbReference>
<dbReference type="InterPro" id="IPR000185">
    <property type="entry name" value="SecA"/>
</dbReference>
<dbReference type="InterPro" id="IPR036670">
    <property type="entry name" value="SecA_X-link_sf"/>
</dbReference>
<dbReference type="Pfam" id="PF21090">
    <property type="entry name" value="P-loop_SecA"/>
    <property type="match status" value="1"/>
</dbReference>
<dbReference type="AlphaFoldDB" id="A0A418WVI8"/>
<keyword evidence="3" id="KW-0963">Cytoplasm</keyword>
<feature type="domain" description="Helicase ATP-binding" evidence="11">
    <location>
        <begin position="135"/>
        <end position="295"/>
    </location>
</feature>
<evidence type="ECO:0000259" key="13">
    <source>
        <dbReference type="PROSITE" id="PS51196"/>
    </source>
</evidence>
<dbReference type="GO" id="GO:0031522">
    <property type="term" value="C:cell envelope Sec protein transport complex"/>
    <property type="evidence" value="ECO:0007669"/>
    <property type="project" value="TreeGrafter"/>
</dbReference>
<dbReference type="InterPro" id="IPR011115">
    <property type="entry name" value="SecA_DEAD"/>
</dbReference>
<dbReference type="GO" id="GO:0043952">
    <property type="term" value="P:protein transport by the Sec complex"/>
    <property type="evidence" value="ECO:0007669"/>
    <property type="project" value="TreeGrafter"/>
</dbReference>
<keyword evidence="4" id="KW-0997">Cell inner membrane</keyword>
<dbReference type="SUPFAM" id="SSF81767">
    <property type="entry name" value="Pre-protein crosslinking domain of SecA"/>
    <property type="match status" value="1"/>
</dbReference>
<dbReference type="PRINTS" id="PR00906">
    <property type="entry name" value="SECA"/>
</dbReference>
<evidence type="ECO:0000256" key="5">
    <source>
        <dbReference type="ARBA" id="ARBA00022741"/>
    </source>
</evidence>
<gene>
    <name evidence="14" type="ORF">D3870_20310</name>
</gene>
<dbReference type="SUPFAM" id="SSF52540">
    <property type="entry name" value="P-loop containing nucleoside triphosphate hydrolases"/>
    <property type="match status" value="2"/>
</dbReference>
<evidence type="ECO:0000259" key="12">
    <source>
        <dbReference type="PROSITE" id="PS51194"/>
    </source>
</evidence>
<dbReference type="InterPro" id="IPR011130">
    <property type="entry name" value="SecA_preprotein_X-link_dom"/>
</dbReference>
<evidence type="ECO:0000256" key="1">
    <source>
        <dbReference type="ARBA" id="ARBA00022448"/>
    </source>
</evidence>
<dbReference type="InterPro" id="IPR027417">
    <property type="entry name" value="P-loop_NTPase"/>
</dbReference>
<evidence type="ECO:0000256" key="3">
    <source>
        <dbReference type="ARBA" id="ARBA00022490"/>
    </source>
</evidence>
<dbReference type="EMBL" id="QYUN01000003">
    <property type="protein sequence ID" value="RJF96744.1"/>
    <property type="molecule type" value="Genomic_DNA"/>
</dbReference>
<keyword evidence="5" id="KW-0547">Nucleotide-binding</keyword>
<evidence type="ECO:0000256" key="9">
    <source>
        <dbReference type="ARBA" id="ARBA00023010"/>
    </source>
</evidence>
<keyword evidence="6" id="KW-0067">ATP-binding</keyword>
<evidence type="ECO:0000313" key="15">
    <source>
        <dbReference type="Proteomes" id="UP000285190"/>
    </source>
</evidence>
<dbReference type="PROSITE" id="PS01312">
    <property type="entry name" value="SECA"/>
    <property type="match status" value="1"/>
</dbReference>
<evidence type="ECO:0000256" key="6">
    <source>
        <dbReference type="ARBA" id="ARBA00022840"/>
    </source>
</evidence>
<keyword evidence="7" id="KW-0653">Protein transport</keyword>
<dbReference type="PROSITE" id="PS51192">
    <property type="entry name" value="HELICASE_ATP_BIND_1"/>
    <property type="match status" value="1"/>
</dbReference>
<dbReference type="Gene3D" id="3.40.50.300">
    <property type="entry name" value="P-loop containing nucleotide triphosphate hydrolases"/>
    <property type="match status" value="2"/>
</dbReference>
<keyword evidence="9" id="KW-0811">Translocation</keyword>
<evidence type="ECO:0000256" key="4">
    <source>
        <dbReference type="ARBA" id="ARBA00022519"/>
    </source>
</evidence>
<dbReference type="PANTHER" id="PTHR30612">
    <property type="entry name" value="SECA INNER MEMBRANE COMPONENT OF SEC PROTEIN SECRETION SYSTEM"/>
    <property type="match status" value="1"/>
</dbReference>
<dbReference type="Pfam" id="PF07517">
    <property type="entry name" value="SecA_DEAD"/>
    <property type="match status" value="1"/>
</dbReference>
<dbReference type="GO" id="GO:0006605">
    <property type="term" value="P:protein targeting"/>
    <property type="evidence" value="ECO:0007669"/>
    <property type="project" value="InterPro"/>
</dbReference>
<evidence type="ECO:0000256" key="7">
    <source>
        <dbReference type="ARBA" id="ARBA00022927"/>
    </source>
</evidence>
<feature type="domain" description="Helicase C-terminal" evidence="12">
    <location>
        <begin position="469"/>
        <end position="627"/>
    </location>
</feature>
<dbReference type="InterPro" id="IPR020937">
    <property type="entry name" value="SecA_CS"/>
</dbReference>
<dbReference type="GO" id="GO:0017038">
    <property type="term" value="P:protein import"/>
    <property type="evidence" value="ECO:0007669"/>
    <property type="project" value="InterPro"/>
</dbReference>
<dbReference type="Proteomes" id="UP000285190">
    <property type="component" value="Unassembled WGS sequence"/>
</dbReference>
<feature type="domain" description="SecA family profile" evidence="13">
    <location>
        <begin position="49"/>
        <end position="620"/>
    </location>
</feature>
<evidence type="ECO:0000313" key="14">
    <source>
        <dbReference type="EMBL" id="RJF96744.1"/>
    </source>
</evidence>